<proteinExistence type="predicted"/>
<evidence type="ECO:0000313" key="1">
    <source>
        <dbReference type="EMBL" id="KAK0475354.1"/>
    </source>
</evidence>
<accession>A0AA39P1B9</accession>
<organism evidence="1 2">
    <name type="scientific">Armillaria luteobubalina</name>
    <dbReference type="NCBI Taxonomy" id="153913"/>
    <lineage>
        <taxon>Eukaryota</taxon>
        <taxon>Fungi</taxon>
        <taxon>Dikarya</taxon>
        <taxon>Basidiomycota</taxon>
        <taxon>Agaricomycotina</taxon>
        <taxon>Agaricomycetes</taxon>
        <taxon>Agaricomycetidae</taxon>
        <taxon>Agaricales</taxon>
        <taxon>Marasmiineae</taxon>
        <taxon>Physalacriaceae</taxon>
        <taxon>Armillaria</taxon>
    </lineage>
</organism>
<reference evidence="1" key="1">
    <citation type="submission" date="2023-06" db="EMBL/GenBank/DDBJ databases">
        <authorList>
            <consortium name="Lawrence Berkeley National Laboratory"/>
            <person name="Ahrendt S."/>
            <person name="Sahu N."/>
            <person name="Indic B."/>
            <person name="Wong-Bajracharya J."/>
            <person name="Merenyi Z."/>
            <person name="Ke H.-M."/>
            <person name="Monk M."/>
            <person name="Kocsube S."/>
            <person name="Drula E."/>
            <person name="Lipzen A."/>
            <person name="Balint B."/>
            <person name="Henrissat B."/>
            <person name="Andreopoulos B."/>
            <person name="Martin F.M."/>
            <person name="Harder C.B."/>
            <person name="Rigling D."/>
            <person name="Ford K.L."/>
            <person name="Foster G.D."/>
            <person name="Pangilinan J."/>
            <person name="Papanicolaou A."/>
            <person name="Barry K."/>
            <person name="LaButti K."/>
            <person name="Viragh M."/>
            <person name="Koriabine M."/>
            <person name="Yan M."/>
            <person name="Riley R."/>
            <person name="Champramary S."/>
            <person name="Plett K.L."/>
            <person name="Tsai I.J."/>
            <person name="Slot J."/>
            <person name="Sipos G."/>
            <person name="Plett J."/>
            <person name="Nagy L.G."/>
            <person name="Grigoriev I.V."/>
        </authorList>
    </citation>
    <scope>NUCLEOTIDE SEQUENCE</scope>
    <source>
        <strain evidence="1">HWK02</strain>
    </source>
</reference>
<gene>
    <name evidence="1" type="ORF">EDD18DRAFT_1367111</name>
</gene>
<sequence length="261" mass="28152">MASPSPTSPSPVAPVAVSPTAPLVASSIAPVILPMALPSSSQGAPWVPPPMDPFGSNSLNLALTPFNGLANDLDFFLVGLQQGLPEHPHVPPLPPLPPPHDDSSNMMAEILEVRASKHTCKPHTHREVVVTGWMPPAVGYLSDATLGSEWQNLLVSWQDLKARLQAQGCSPGKGHMGALSSRPSVLSHWLINHHYNVYPHPPAHFSDKLCKWWNAMQPHWHQNQTGMLPLLVYDRLMDKTLQKGGPNGIVTILGTLDGNGN</sequence>
<dbReference type="EMBL" id="JAUEPU010000151">
    <property type="protein sequence ID" value="KAK0475354.1"/>
    <property type="molecule type" value="Genomic_DNA"/>
</dbReference>
<keyword evidence="2" id="KW-1185">Reference proteome</keyword>
<comment type="caution">
    <text evidence="1">The sequence shown here is derived from an EMBL/GenBank/DDBJ whole genome shotgun (WGS) entry which is preliminary data.</text>
</comment>
<dbReference type="Proteomes" id="UP001175228">
    <property type="component" value="Unassembled WGS sequence"/>
</dbReference>
<protein>
    <submittedName>
        <fullName evidence="1">Uncharacterized protein</fullName>
    </submittedName>
</protein>
<evidence type="ECO:0000313" key="2">
    <source>
        <dbReference type="Proteomes" id="UP001175228"/>
    </source>
</evidence>
<name>A0AA39P1B9_9AGAR</name>
<dbReference type="AlphaFoldDB" id="A0AA39P1B9"/>